<keyword evidence="1 2" id="KW-0808">Transferase</keyword>
<dbReference type="GO" id="GO:0016094">
    <property type="term" value="P:polyprenol biosynthetic process"/>
    <property type="evidence" value="ECO:0007669"/>
    <property type="project" value="TreeGrafter"/>
</dbReference>
<reference evidence="3" key="2">
    <citation type="journal article" date="2021" name="Microbiome">
        <title>Successional dynamics and alternative stable states in a saline activated sludge microbial community over 9 years.</title>
        <authorList>
            <person name="Wang Y."/>
            <person name="Ye J."/>
            <person name="Ju F."/>
            <person name="Liu L."/>
            <person name="Boyd J.A."/>
            <person name="Deng Y."/>
            <person name="Parks D.H."/>
            <person name="Jiang X."/>
            <person name="Yin X."/>
            <person name="Woodcroft B.J."/>
            <person name="Tyson G.W."/>
            <person name="Hugenholtz P."/>
            <person name="Polz M.F."/>
            <person name="Zhang T."/>
        </authorList>
    </citation>
    <scope>NUCLEOTIDE SEQUENCE</scope>
    <source>
        <strain evidence="3">HKST-UBA17</strain>
    </source>
</reference>
<dbReference type="GO" id="GO:0045547">
    <property type="term" value="F:ditrans,polycis-polyprenyl diphosphate synthase [(2E,6E)-farnesyl diphosphate specific] activity"/>
    <property type="evidence" value="ECO:0007669"/>
    <property type="project" value="TreeGrafter"/>
</dbReference>
<dbReference type="EMBL" id="JAGQLN010000001">
    <property type="protein sequence ID" value="MCA9376304.1"/>
    <property type="molecule type" value="Genomic_DNA"/>
</dbReference>
<feature type="binding site" evidence="2">
    <location>
        <position position="61"/>
    </location>
    <ligand>
        <name>substrate</name>
    </ligand>
</feature>
<feature type="binding site" evidence="2">
    <location>
        <position position="209"/>
    </location>
    <ligand>
        <name>substrate</name>
    </ligand>
</feature>
<comment type="cofactor">
    <cofactor evidence="2">
        <name>Mg(2+)</name>
        <dbReference type="ChEBI" id="CHEBI:18420"/>
    </cofactor>
    <text evidence="2">Binds 2 magnesium ions per subunit.</text>
</comment>
<comment type="subunit">
    <text evidence="2">Homodimer.</text>
</comment>
<feature type="binding site" evidence="2">
    <location>
        <position position="93"/>
    </location>
    <ligand>
        <name>substrate</name>
    </ligand>
</feature>
<feature type="active site" description="Proton acceptor" evidence="2">
    <location>
        <position position="92"/>
    </location>
</feature>
<dbReference type="GO" id="GO:0000287">
    <property type="term" value="F:magnesium ion binding"/>
    <property type="evidence" value="ECO:0007669"/>
    <property type="project" value="UniProtKB-UniRule"/>
</dbReference>
<dbReference type="Proteomes" id="UP000741282">
    <property type="component" value="Unassembled WGS sequence"/>
</dbReference>
<comment type="similarity">
    <text evidence="2">Belongs to the UPP synthase family.</text>
</comment>
<dbReference type="PANTHER" id="PTHR10291">
    <property type="entry name" value="DEHYDRODOLICHYL DIPHOSPHATE SYNTHASE FAMILY MEMBER"/>
    <property type="match status" value="1"/>
</dbReference>
<keyword evidence="2" id="KW-0460">Magnesium</keyword>
<dbReference type="CDD" id="cd00475">
    <property type="entry name" value="Cis_IPPS"/>
    <property type="match status" value="1"/>
</dbReference>
<dbReference type="InterPro" id="IPR036424">
    <property type="entry name" value="UPP_synth-like_sf"/>
</dbReference>
<dbReference type="NCBIfam" id="TIGR00055">
    <property type="entry name" value="uppS"/>
    <property type="match status" value="1"/>
</dbReference>
<evidence type="ECO:0000256" key="2">
    <source>
        <dbReference type="HAMAP-Rule" id="MF_01139"/>
    </source>
</evidence>
<feature type="binding site" evidence="2">
    <location>
        <begin position="215"/>
        <end position="217"/>
    </location>
    <ligand>
        <name>substrate</name>
    </ligand>
</feature>
<comment type="caution">
    <text evidence="3">The sequence shown here is derived from an EMBL/GenBank/DDBJ whole genome shotgun (WGS) entry which is preliminary data.</text>
</comment>
<feature type="binding site" evidence="2">
    <location>
        <position position="49"/>
    </location>
    <ligand>
        <name>substrate</name>
    </ligand>
</feature>
<dbReference type="Gene3D" id="3.40.1180.10">
    <property type="entry name" value="Decaprenyl diphosphate synthase-like"/>
    <property type="match status" value="1"/>
</dbReference>
<feature type="binding site" evidence="2">
    <location>
        <position position="228"/>
    </location>
    <ligand>
        <name>Mg(2+)</name>
        <dbReference type="ChEBI" id="CHEBI:18420"/>
    </ligand>
</feature>
<dbReference type="AlphaFoldDB" id="A0A955I1A7"/>
<dbReference type="SUPFAM" id="SSF64005">
    <property type="entry name" value="Undecaprenyl diphosphate synthase"/>
    <property type="match status" value="1"/>
</dbReference>
<comment type="caution">
    <text evidence="2">Lacks conserved residue(s) required for the propagation of feature annotation.</text>
</comment>
<evidence type="ECO:0000313" key="4">
    <source>
        <dbReference type="Proteomes" id="UP000741282"/>
    </source>
</evidence>
<evidence type="ECO:0000313" key="3">
    <source>
        <dbReference type="EMBL" id="MCA9376304.1"/>
    </source>
</evidence>
<feature type="binding site" evidence="2">
    <location>
        <position position="44"/>
    </location>
    <ligand>
        <name>Mg(2+)</name>
        <dbReference type="ChEBI" id="CHEBI:18420"/>
    </ligand>
</feature>
<reference evidence="3" key="1">
    <citation type="submission" date="2020-04" db="EMBL/GenBank/DDBJ databases">
        <authorList>
            <person name="Zhang T."/>
        </authorList>
    </citation>
    <scope>NUCLEOTIDE SEQUENCE</scope>
    <source>
        <strain evidence="3">HKST-UBA17</strain>
    </source>
</reference>
<feature type="binding site" evidence="2">
    <location>
        <position position="96"/>
    </location>
    <ligand>
        <name>substrate</name>
    </ligand>
</feature>
<gene>
    <name evidence="3" type="primary">uppS</name>
    <name evidence="3" type="ORF">KC685_00075</name>
</gene>
<organism evidence="3 4">
    <name type="scientific">Candidatus Dojkabacteria bacterium</name>
    <dbReference type="NCBI Taxonomy" id="2099670"/>
    <lineage>
        <taxon>Bacteria</taxon>
        <taxon>Candidatus Dojkabacteria</taxon>
    </lineage>
</organism>
<dbReference type="InterPro" id="IPR001441">
    <property type="entry name" value="UPP_synth-like"/>
</dbReference>
<protein>
    <recommendedName>
        <fullName evidence="2">Isoprenyl transferase</fullName>
        <ecNumber evidence="2">2.5.1.-</ecNumber>
    </recommendedName>
</protein>
<name>A0A955I1A7_9BACT</name>
<feature type="binding site" evidence="2">
    <location>
        <begin position="45"/>
        <end position="48"/>
    </location>
    <ligand>
        <name>substrate</name>
    </ligand>
</feature>
<evidence type="ECO:0000256" key="1">
    <source>
        <dbReference type="ARBA" id="ARBA00022679"/>
    </source>
</evidence>
<feature type="active site" evidence="2">
    <location>
        <position position="44"/>
    </location>
</feature>
<dbReference type="PANTHER" id="PTHR10291:SF0">
    <property type="entry name" value="DEHYDRODOLICHYL DIPHOSPHATE SYNTHASE 2"/>
    <property type="match status" value="1"/>
</dbReference>
<dbReference type="EC" id="2.5.1.-" evidence="2"/>
<proteinExistence type="inferred from homology"/>
<sequence>MNYKVFSKNYENSLRKEYQGRNSEYSFGTRAIEGGPSHVAIICDGNRRWANENGVSVEEGHAVGAENVMRLVERAGELGIKTLTVWVMDTKNFKKRSKSEIRNLIKLFLFYAMRFKREYLSEDIRFRHLGARELLPKRLQKIIRELEQETAHKQQATLNVAFNYGGRDELVRMVKKIVEDGVDPADIDVELLSNYLDTKGQTDPDMIIRTGKDQRLSGFMPWQSEPSELFFPNYYFPEFTPDRFEEVVKEFPSRNRRFGA</sequence>
<keyword evidence="2" id="KW-0479">Metal-binding</keyword>
<dbReference type="HAMAP" id="MF_01139">
    <property type="entry name" value="ISPT"/>
    <property type="match status" value="1"/>
</dbReference>
<accession>A0A955I1A7</accession>
<comment type="function">
    <text evidence="2">Catalyzes the condensation of isopentenyl diphosphate (IPP) with allylic pyrophosphates generating different type of terpenoids.</text>
</comment>
<dbReference type="Pfam" id="PF01255">
    <property type="entry name" value="Prenyltransf"/>
    <property type="match status" value="1"/>
</dbReference>